<sequence>MEQANAPLAQVARKSAGNPHFASAVAEAYGQQETSDCDVVFYRERHPAAKRQRVDPEATRAETERLDEDSDEGEGAASKGLAEPEVFGSPLPAHTFVMRFASKRLAAQIERWGTVAGSGSVAEAQREPAADGAGPSSSSSGAGRKRPHPEPGSAPDGRPVLRVPVADEAEAEAGRLAIRFAYTGEVAACSIRQALETMRVADYLEIKGCGAACVECISQQLLASGEGSAGSVLPADPPVLQFYGCSGLWPDSLTEPAFAAVLASAKPALVRHFGDTLAALNRPALRDQLRALPAAGIEALLESEDFGTDSEDSILTLLAVWMRVNWERTDAATRKRLSGLVRLAQLSSYAAACFLSALSVDFELKGEDHPAGWFPVRAAHSSLVAMYASSLAVQQKYIRKTLPFPAWCNMNPRPQCVPAEGLCYEWTVTRDALKAALKGVTDSGRASVYAKFEGNYTTILSRGIAFEVGIFHTVGTDKASLSLGPVMPMAYQEAAPPDPLARWAPYLHEGKIRGRLVLLPVGARRDRA</sequence>
<dbReference type="InterPro" id="IPR011333">
    <property type="entry name" value="SKP1/BTB/POZ_sf"/>
</dbReference>
<organism evidence="2 3">
    <name type="scientific">Edaphochlamys debaryana</name>
    <dbReference type="NCBI Taxonomy" id="47281"/>
    <lineage>
        <taxon>Eukaryota</taxon>
        <taxon>Viridiplantae</taxon>
        <taxon>Chlorophyta</taxon>
        <taxon>core chlorophytes</taxon>
        <taxon>Chlorophyceae</taxon>
        <taxon>CS clade</taxon>
        <taxon>Chlamydomonadales</taxon>
        <taxon>Chlamydomonadales incertae sedis</taxon>
        <taxon>Edaphochlamys</taxon>
    </lineage>
</organism>
<accession>A0A836BXF3</accession>
<gene>
    <name evidence="2" type="ORF">HYH03_010553</name>
</gene>
<reference evidence="2" key="1">
    <citation type="journal article" date="2020" name="bioRxiv">
        <title>Comparative genomics of Chlamydomonas.</title>
        <authorList>
            <person name="Craig R.J."/>
            <person name="Hasan A.R."/>
            <person name="Ness R.W."/>
            <person name="Keightley P.D."/>
        </authorList>
    </citation>
    <scope>NUCLEOTIDE SEQUENCE</scope>
    <source>
        <strain evidence="2">CCAP 11/70</strain>
    </source>
</reference>
<evidence type="ECO:0000313" key="2">
    <source>
        <dbReference type="EMBL" id="KAG2491109.1"/>
    </source>
</evidence>
<proteinExistence type="predicted"/>
<dbReference type="OrthoDB" id="45365at2759"/>
<feature type="compositionally biased region" description="Low complexity" evidence="1">
    <location>
        <begin position="130"/>
        <end position="142"/>
    </location>
</feature>
<evidence type="ECO:0000313" key="3">
    <source>
        <dbReference type="Proteomes" id="UP000612055"/>
    </source>
</evidence>
<dbReference type="Proteomes" id="UP000612055">
    <property type="component" value="Unassembled WGS sequence"/>
</dbReference>
<name>A0A836BXF3_9CHLO</name>
<dbReference type="AlphaFoldDB" id="A0A836BXF3"/>
<dbReference type="PANTHER" id="PTHR46336:SF3">
    <property type="entry name" value="BTB_POZ DOMAIN-CONTAINING PROTEIN POB1"/>
    <property type="match status" value="1"/>
</dbReference>
<keyword evidence="3" id="KW-1185">Reference proteome</keyword>
<dbReference type="Gene3D" id="3.30.710.10">
    <property type="entry name" value="Potassium Channel Kv1.1, Chain A"/>
    <property type="match status" value="1"/>
</dbReference>
<evidence type="ECO:0000256" key="1">
    <source>
        <dbReference type="SAM" id="MobiDB-lite"/>
    </source>
</evidence>
<feature type="region of interest" description="Disordered" evidence="1">
    <location>
        <begin position="119"/>
        <end position="160"/>
    </location>
</feature>
<evidence type="ECO:0008006" key="4">
    <source>
        <dbReference type="Google" id="ProtNLM"/>
    </source>
</evidence>
<dbReference type="InterPro" id="IPR045890">
    <property type="entry name" value="POB1-like"/>
</dbReference>
<feature type="compositionally biased region" description="Acidic residues" evidence="1">
    <location>
        <begin position="65"/>
        <end position="74"/>
    </location>
</feature>
<dbReference type="EMBL" id="JAEHOE010000056">
    <property type="protein sequence ID" value="KAG2491109.1"/>
    <property type="molecule type" value="Genomic_DNA"/>
</dbReference>
<feature type="compositionally biased region" description="Basic and acidic residues" evidence="1">
    <location>
        <begin position="45"/>
        <end position="64"/>
    </location>
</feature>
<protein>
    <recommendedName>
        <fullName evidence="4">BACK domain-containing protein</fullName>
    </recommendedName>
</protein>
<feature type="region of interest" description="Disordered" evidence="1">
    <location>
        <begin position="45"/>
        <end position="87"/>
    </location>
</feature>
<dbReference type="PANTHER" id="PTHR46336">
    <property type="entry name" value="OS02G0260700 PROTEIN"/>
    <property type="match status" value="1"/>
</dbReference>
<comment type="caution">
    <text evidence="2">The sequence shown here is derived from an EMBL/GenBank/DDBJ whole genome shotgun (WGS) entry which is preliminary data.</text>
</comment>